<dbReference type="Proteomes" id="UP001300383">
    <property type="component" value="Unassembled WGS sequence"/>
</dbReference>
<dbReference type="InterPro" id="IPR052354">
    <property type="entry name" value="Cell_Wall_Dynamics_Protein"/>
</dbReference>
<dbReference type="InterPro" id="IPR010611">
    <property type="entry name" value="3D_dom"/>
</dbReference>
<dbReference type="InterPro" id="IPR059180">
    <property type="entry name" value="3D_YorM"/>
</dbReference>
<evidence type="ECO:0000256" key="1">
    <source>
        <dbReference type="SAM" id="MobiDB-lite"/>
    </source>
</evidence>
<gene>
    <name evidence="3" type="ORF">QJ036_05845</name>
</gene>
<dbReference type="PANTHER" id="PTHR34408">
    <property type="entry name" value="FAMILY PROTEIN, PUTATIVE-RELATED"/>
    <property type="match status" value="1"/>
</dbReference>
<dbReference type="CDD" id="cd14667">
    <property type="entry name" value="3D_containing_proteins"/>
    <property type="match status" value="1"/>
</dbReference>
<keyword evidence="4" id="KW-1185">Reference proteome</keyword>
<organism evidence="3 4">
    <name type="scientific">Fusibacillus kribbianus</name>
    <dbReference type="NCBI Taxonomy" id="3044208"/>
    <lineage>
        <taxon>Bacteria</taxon>
        <taxon>Bacillati</taxon>
        <taxon>Bacillota</taxon>
        <taxon>Clostridia</taxon>
        <taxon>Lachnospirales</taxon>
        <taxon>Lachnospiraceae</taxon>
        <taxon>Fusibacillus</taxon>
    </lineage>
</organism>
<reference evidence="3 4" key="1">
    <citation type="submission" date="2023-05" db="EMBL/GenBank/DDBJ databases">
        <title>[ruminococcus] sp. nov., isolated from a pig farm feces dump.</title>
        <authorList>
            <person name="Chang Y.-H."/>
        </authorList>
    </citation>
    <scope>NUCLEOTIDE SEQUENCE [LARGE SCALE GENOMIC DNA]</scope>
    <source>
        <strain evidence="3 4">YH-rum2234</strain>
    </source>
</reference>
<comment type="caution">
    <text evidence="3">The sequence shown here is derived from an EMBL/GenBank/DDBJ whole genome shotgun (WGS) entry which is preliminary data.</text>
</comment>
<feature type="compositionally biased region" description="Basic and acidic residues" evidence="1">
    <location>
        <begin position="404"/>
        <end position="423"/>
    </location>
</feature>
<dbReference type="GO" id="GO:0004553">
    <property type="term" value="F:hydrolase activity, hydrolyzing O-glycosyl compounds"/>
    <property type="evidence" value="ECO:0007669"/>
    <property type="project" value="InterPro"/>
</dbReference>
<dbReference type="GO" id="GO:0019867">
    <property type="term" value="C:outer membrane"/>
    <property type="evidence" value="ECO:0007669"/>
    <property type="project" value="InterPro"/>
</dbReference>
<evidence type="ECO:0000313" key="3">
    <source>
        <dbReference type="EMBL" id="MDI9242003.1"/>
    </source>
</evidence>
<feature type="region of interest" description="Disordered" evidence="1">
    <location>
        <begin position="404"/>
        <end position="426"/>
    </location>
</feature>
<dbReference type="Pfam" id="PF06725">
    <property type="entry name" value="3D"/>
    <property type="match status" value="1"/>
</dbReference>
<evidence type="ECO:0000313" key="4">
    <source>
        <dbReference type="Proteomes" id="UP001300383"/>
    </source>
</evidence>
<dbReference type="InterPro" id="IPR003646">
    <property type="entry name" value="SH3-like_bac-type"/>
</dbReference>
<feature type="domain" description="SH3b" evidence="2">
    <location>
        <begin position="162"/>
        <end position="225"/>
    </location>
</feature>
<dbReference type="Pfam" id="PF08239">
    <property type="entry name" value="SH3_3"/>
    <property type="match status" value="1"/>
</dbReference>
<protein>
    <submittedName>
        <fullName evidence="3">SH3 domain-containing protein</fullName>
    </submittedName>
</protein>
<accession>A0AAP4BB54</accession>
<dbReference type="PROSITE" id="PS51781">
    <property type="entry name" value="SH3B"/>
    <property type="match status" value="1"/>
</dbReference>
<dbReference type="SMART" id="SM00287">
    <property type="entry name" value="SH3b"/>
    <property type="match status" value="2"/>
</dbReference>
<feature type="compositionally biased region" description="Polar residues" evidence="1">
    <location>
        <begin position="308"/>
        <end position="320"/>
    </location>
</feature>
<name>A0AAP4BB54_9FIRM</name>
<dbReference type="GO" id="GO:0009254">
    <property type="term" value="P:peptidoglycan turnover"/>
    <property type="evidence" value="ECO:0007669"/>
    <property type="project" value="InterPro"/>
</dbReference>
<sequence>MLTKKKSIVSCFVAGALLCTLTPCRDLMAAAAGDTLTVASAEISLGSGLGAQDIRKTSLEENIREIVIKSTEKGSQQSVGPETAAARIAGASVAGGAADFGWAVQNDQLGQTTKQSAENTKETTGAELQNMSAAAQDNGALTAQAAEAGQEQGAQAVAPELQNKAVTTVDTYQNIRQEPSEESEIVGRLYEGSAGDILETGDGWTKISSGGVEGWVHNEYIVSGEAAQAFAEETLELVATVKEDGVRVRAGASVDSTWIGVVNGGEVYRLVPEETAEEAEETEESSETAETKETETSAAAETGESQKETAQASGAETASCSGEALEAVAETVTETVPVQGAALQTEGQTDPAQSAESLEAAELQWVKIVYEDDTEGYVCADYVTTSFRLGEAKSMEQVRAEEEAKAQAKAQAEKEAAQAEKKSSQSAAAESGSGWVSLGEFKITAYCGGACCNGKWAGTTASGATPSEGRTIAVAPWIIPYGTQVKIEGLDGVYVAEDTGGFANSNPYQIDLFIADHSRTGSWGVRYREVWVKR</sequence>
<proteinExistence type="predicted"/>
<dbReference type="Gene3D" id="2.30.30.40">
    <property type="entry name" value="SH3 Domains"/>
    <property type="match status" value="1"/>
</dbReference>
<dbReference type="PANTHER" id="PTHR34408:SF1">
    <property type="entry name" value="GLYCOSYL HYDROLASE FAMILY 19 DOMAIN-CONTAINING PROTEIN HI_1415"/>
    <property type="match status" value="1"/>
</dbReference>
<dbReference type="AlphaFoldDB" id="A0AAP4BB54"/>
<feature type="compositionally biased region" description="Acidic residues" evidence="1">
    <location>
        <begin position="274"/>
        <end position="287"/>
    </location>
</feature>
<dbReference type="EMBL" id="JASGBQ010000006">
    <property type="protein sequence ID" value="MDI9242003.1"/>
    <property type="molecule type" value="Genomic_DNA"/>
</dbReference>
<feature type="region of interest" description="Disordered" evidence="1">
    <location>
        <begin position="274"/>
        <end position="321"/>
    </location>
</feature>
<dbReference type="RefSeq" id="WP_283230507.1">
    <property type="nucleotide sequence ID" value="NZ_JASGBQ010000006.1"/>
</dbReference>
<evidence type="ECO:0000259" key="2">
    <source>
        <dbReference type="PROSITE" id="PS51781"/>
    </source>
</evidence>